<protein>
    <submittedName>
        <fullName evidence="2">Uncharacterized protein</fullName>
    </submittedName>
</protein>
<proteinExistence type="predicted"/>
<feature type="region of interest" description="Disordered" evidence="1">
    <location>
        <begin position="224"/>
        <end position="259"/>
    </location>
</feature>
<evidence type="ECO:0000313" key="2">
    <source>
        <dbReference type="EMBL" id="KAG0151330.1"/>
    </source>
</evidence>
<accession>A0A9P6TH21</accession>
<feature type="compositionally biased region" description="Polar residues" evidence="1">
    <location>
        <begin position="236"/>
        <end position="248"/>
    </location>
</feature>
<keyword evidence="3" id="KW-1185">Reference proteome</keyword>
<dbReference type="OrthoDB" id="10394454at2759"/>
<reference evidence="2" key="1">
    <citation type="submission" date="2013-11" db="EMBL/GenBank/DDBJ databases">
        <title>Genome sequence of the fusiform rust pathogen reveals effectors for host alternation and coevolution with pine.</title>
        <authorList>
            <consortium name="DOE Joint Genome Institute"/>
            <person name="Smith K."/>
            <person name="Pendleton A."/>
            <person name="Kubisiak T."/>
            <person name="Anderson C."/>
            <person name="Salamov A."/>
            <person name="Aerts A."/>
            <person name="Riley R."/>
            <person name="Clum A."/>
            <person name="Lindquist E."/>
            <person name="Ence D."/>
            <person name="Campbell M."/>
            <person name="Kronenberg Z."/>
            <person name="Feau N."/>
            <person name="Dhillon B."/>
            <person name="Hamelin R."/>
            <person name="Burleigh J."/>
            <person name="Smith J."/>
            <person name="Yandell M."/>
            <person name="Nelson C."/>
            <person name="Grigoriev I."/>
            <person name="Davis J."/>
        </authorList>
    </citation>
    <scope>NUCLEOTIDE SEQUENCE</scope>
    <source>
        <strain evidence="2">G11</strain>
    </source>
</reference>
<evidence type="ECO:0000256" key="1">
    <source>
        <dbReference type="SAM" id="MobiDB-lite"/>
    </source>
</evidence>
<gene>
    <name evidence="2" type="ORF">CROQUDRAFT_667917</name>
</gene>
<comment type="caution">
    <text evidence="2">The sequence shown here is derived from an EMBL/GenBank/DDBJ whole genome shotgun (WGS) entry which is preliminary data.</text>
</comment>
<feature type="compositionally biased region" description="Polar residues" evidence="1">
    <location>
        <begin position="62"/>
        <end position="81"/>
    </location>
</feature>
<sequence>MQTNPIYHGLKKSTDSEETNWSCEFNPNRLGVPFSSYSFPPKKIETTKSDDLKIIQNHSPDHQFQTTTFPQNDSNSTTTGFTKPYRSMSAPGVFPLKRRQSNNSPLRKISYSEDSSINDPEFFSTTSPNGNTSWSSTSLNSRNCIDHHLDHKTLLNNRRSSNPGCFTLKHTCQPSPLGIGIETSIGNRSSSNSISSLNSTNSSYFSDVSDINIHSKINPNVKEERNHSNIHHRSTSLDGTQYNNQKDWNTNHHRRPSLSKSIGSFTLKHLNKPSPLSTQIPLSGSIIKGNSHLQTIDDESL</sequence>
<dbReference type="EMBL" id="MU167213">
    <property type="protein sequence ID" value="KAG0151330.1"/>
    <property type="molecule type" value="Genomic_DNA"/>
</dbReference>
<feature type="region of interest" description="Disordered" evidence="1">
    <location>
        <begin position="62"/>
        <end position="102"/>
    </location>
</feature>
<dbReference type="AlphaFoldDB" id="A0A9P6TH21"/>
<organism evidence="2 3">
    <name type="scientific">Cronartium quercuum f. sp. fusiforme G11</name>
    <dbReference type="NCBI Taxonomy" id="708437"/>
    <lineage>
        <taxon>Eukaryota</taxon>
        <taxon>Fungi</taxon>
        <taxon>Dikarya</taxon>
        <taxon>Basidiomycota</taxon>
        <taxon>Pucciniomycotina</taxon>
        <taxon>Pucciniomycetes</taxon>
        <taxon>Pucciniales</taxon>
        <taxon>Coleosporiaceae</taxon>
        <taxon>Cronartium</taxon>
    </lineage>
</organism>
<dbReference type="Proteomes" id="UP000886653">
    <property type="component" value="Unassembled WGS sequence"/>
</dbReference>
<name>A0A9P6TH21_9BASI</name>
<evidence type="ECO:0000313" key="3">
    <source>
        <dbReference type="Proteomes" id="UP000886653"/>
    </source>
</evidence>